<dbReference type="EMBL" id="JAENRR010000008">
    <property type="protein sequence ID" value="MBK3516731.1"/>
    <property type="molecule type" value="Genomic_DNA"/>
</dbReference>
<dbReference type="PROSITE" id="PS50853">
    <property type="entry name" value="FN3"/>
    <property type="match status" value="1"/>
</dbReference>
<evidence type="ECO:0000259" key="2">
    <source>
        <dbReference type="PROSITE" id="PS50853"/>
    </source>
</evidence>
<accession>A0ABS1HGH9</accession>
<dbReference type="InterPro" id="IPR013783">
    <property type="entry name" value="Ig-like_fold"/>
</dbReference>
<dbReference type="InterPro" id="IPR036116">
    <property type="entry name" value="FN3_sf"/>
</dbReference>
<evidence type="ECO:0000313" key="4">
    <source>
        <dbReference type="Proteomes" id="UP000605676"/>
    </source>
</evidence>
<feature type="compositionally biased region" description="Basic and acidic residues" evidence="1">
    <location>
        <begin position="359"/>
        <end position="368"/>
    </location>
</feature>
<keyword evidence="4" id="KW-1185">Reference proteome</keyword>
<dbReference type="SUPFAM" id="SSF49265">
    <property type="entry name" value="Fibronectin type III"/>
    <property type="match status" value="1"/>
</dbReference>
<dbReference type="RefSeq" id="WP_200463962.1">
    <property type="nucleotide sequence ID" value="NZ_JAENRR010000008.1"/>
</dbReference>
<name>A0ABS1HGH9_9BACT</name>
<dbReference type="Proteomes" id="UP000605676">
    <property type="component" value="Unassembled WGS sequence"/>
</dbReference>
<feature type="region of interest" description="Disordered" evidence="1">
    <location>
        <begin position="348"/>
        <end position="368"/>
    </location>
</feature>
<proteinExistence type="predicted"/>
<sequence length="970" mass="110119">MIQFESNWNNPIEEWGHLGLIRLDSIAIEDDSKMLSYYFNKTLSYLPWRTELADTFVASLKELQGKKHLGYQTLVYTNKYNIYTLIPAIHQTDSLASERIRIAPEKIIPHIKRLQQVNYTKGLSNNHIALWHSHGWYYESKLDRWEWQRARLFGSVEDISPMLYVLPYIAPMLENAGAITYIPRERCFNSNEIIIDDNWSSPKSKFVLQKRLDIESQTGFAHLDTLFAGYNPFKIGTSQLVKNARGKVAVYTPYIPENGDYAVYISYNQNDNNSSAVEYKVKHSGGASTFSVNQQIGGNTWTYLGTFAFNKGTSATIEVLGQGQISLDAIKIGGGIGNVARRPTNEVMPNEWSLNNNGQKKEPAKKVNPEQFTWKTSGRPRYMEASRYWLQYVGMPDTLVYSLNDEKNDYNDDYQSRGEWIDYLMGAPNGPTKDRNATGLKIPVDLAFAFHTDAGVTPNDSAIGTLGIYSAERDSSYFPNGQSKLASRDLTDMIQTQIVEDIRALYKDDWTRRGMWDKQYSEAWRPNVPTMLLELLSHQNLADMRFGLDPRFRFDVSRSIYKGILKFQAFQEGRNYVVQPLPVNHLALKEINKGYQLSWKPVRDSIESTAVPSKYKVYTRVDNSGFDNGVITEETTYKLPKIKKGQILSFKVTAINEGGESFASEILSIGIAGKKSEKALVVNAFDRISAPSFVDEGNFAGIAWWDDQGVPYKYEYGYTGHQYDFNRQSPWLDDDSPGWGASYANDEGKIIKGNSFDNVIIHGQSILKAGYSFISVSDEAFESYDFDASAYKAIDIILGEEKTTTSYKGEKPMYKIYTPAFMNKLKQLTANQQNIFMSGAYVGSDIKMTSDTIAKDFAEDVLRFKWRTNHAVKNGSVYTTDNIAPILKGSLEFNTVHSQDYYTVEAPDGIEPIGINAATAYRYKENNVSAGILYNGEYKTIILGFPFETIKSEKERDGMMNQILKFFYKD</sequence>
<dbReference type="Pfam" id="PF25275">
    <property type="entry name" value="Golvesin_C"/>
    <property type="match status" value="1"/>
</dbReference>
<reference evidence="3 4" key="1">
    <citation type="submission" date="2021-01" db="EMBL/GenBank/DDBJ databases">
        <title>Carboxyliciviraga sp.nov., isolated from coastal sediments.</title>
        <authorList>
            <person name="Lu D."/>
            <person name="Zhang T."/>
        </authorList>
    </citation>
    <scope>NUCLEOTIDE SEQUENCE [LARGE SCALE GENOMIC DNA]</scope>
    <source>
        <strain evidence="3 4">N1Y132</strain>
    </source>
</reference>
<gene>
    <name evidence="3" type="ORF">JIV24_05205</name>
</gene>
<protein>
    <recommendedName>
        <fullName evidence="2">Fibronectin type-III domain-containing protein</fullName>
    </recommendedName>
</protein>
<evidence type="ECO:0000313" key="3">
    <source>
        <dbReference type="EMBL" id="MBK3516731.1"/>
    </source>
</evidence>
<dbReference type="InterPro" id="IPR033803">
    <property type="entry name" value="CBD-like_Golvesin-Xly"/>
</dbReference>
<organism evidence="3 4">
    <name type="scientific">Carboxylicivirga marina</name>
    <dbReference type="NCBI Taxonomy" id="2800988"/>
    <lineage>
        <taxon>Bacteria</taxon>
        <taxon>Pseudomonadati</taxon>
        <taxon>Bacteroidota</taxon>
        <taxon>Bacteroidia</taxon>
        <taxon>Marinilabiliales</taxon>
        <taxon>Marinilabiliaceae</taxon>
        <taxon>Carboxylicivirga</taxon>
    </lineage>
</organism>
<evidence type="ECO:0000256" key="1">
    <source>
        <dbReference type="SAM" id="MobiDB-lite"/>
    </source>
</evidence>
<dbReference type="Gene3D" id="2.60.40.10">
    <property type="entry name" value="Immunoglobulins"/>
    <property type="match status" value="1"/>
</dbReference>
<dbReference type="SUPFAM" id="SSF53187">
    <property type="entry name" value="Zn-dependent exopeptidases"/>
    <property type="match status" value="1"/>
</dbReference>
<dbReference type="InterPro" id="IPR003961">
    <property type="entry name" value="FN3_dom"/>
</dbReference>
<dbReference type="Gene3D" id="3.40.630.40">
    <property type="entry name" value="Zn-dependent exopeptidases"/>
    <property type="match status" value="1"/>
</dbReference>
<comment type="caution">
    <text evidence="3">The sequence shown here is derived from an EMBL/GenBank/DDBJ whole genome shotgun (WGS) entry which is preliminary data.</text>
</comment>
<dbReference type="CDD" id="cd00063">
    <property type="entry name" value="FN3"/>
    <property type="match status" value="1"/>
</dbReference>
<feature type="domain" description="Fibronectin type-III" evidence="2">
    <location>
        <begin position="579"/>
        <end position="674"/>
    </location>
</feature>